<proteinExistence type="predicted"/>
<comment type="caution">
    <text evidence="2">The sequence shown here is derived from an EMBL/GenBank/DDBJ whole genome shotgun (WGS) entry which is preliminary data.</text>
</comment>
<evidence type="ECO:0000313" key="3">
    <source>
        <dbReference type="Proteomes" id="UP001358417"/>
    </source>
</evidence>
<accession>A0AAV9MXS6</accession>
<dbReference type="GeneID" id="89977301"/>
<evidence type="ECO:0000256" key="1">
    <source>
        <dbReference type="SAM" id="SignalP"/>
    </source>
</evidence>
<feature type="chain" id="PRO_5043866411" evidence="1">
    <location>
        <begin position="23"/>
        <end position="326"/>
    </location>
</feature>
<gene>
    <name evidence="2" type="ORF">LTR84_009140</name>
</gene>
<protein>
    <submittedName>
        <fullName evidence="2">Uncharacterized protein</fullName>
    </submittedName>
</protein>
<reference evidence="2 3" key="1">
    <citation type="submission" date="2023-08" db="EMBL/GenBank/DDBJ databases">
        <title>Black Yeasts Isolated from many extreme environments.</title>
        <authorList>
            <person name="Coleine C."/>
            <person name="Stajich J.E."/>
            <person name="Selbmann L."/>
        </authorList>
    </citation>
    <scope>NUCLEOTIDE SEQUENCE [LARGE SCALE GENOMIC DNA]</scope>
    <source>
        <strain evidence="2 3">CCFEE 5792</strain>
    </source>
</reference>
<dbReference type="RefSeq" id="XP_064701146.1">
    <property type="nucleotide sequence ID" value="XM_064852682.1"/>
</dbReference>
<feature type="signal peptide" evidence="1">
    <location>
        <begin position="1"/>
        <end position="22"/>
    </location>
</feature>
<evidence type="ECO:0000313" key="2">
    <source>
        <dbReference type="EMBL" id="KAK5045522.1"/>
    </source>
</evidence>
<dbReference type="Proteomes" id="UP001358417">
    <property type="component" value="Unassembled WGS sequence"/>
</dbReference>
<dbReference type="EMBL" id="JAVRRD010000036">
    <property type="protein sequence ID" value="KAK5045522.1"/>
    <property type="molecule type" value="Genomic_DNA"/>
</dbReference>
<sequence>MLLNHFFLILTGALYCQSKATANLEQILPRQDTTLVAGPDVCRDPDIDTDPQKAFNDANGIDLILDVMEQIGSRKYITDALEREADSGLAAGFPSLLVSQIVNDPSFVFDCTDLSKPGNCRAPTGPVETGGQVCTELKTGVTGRSTDAGVVVIQSYVRMYGFLHNSLIAIDAAKANIESLKLLDAMATDLKPKPDTAGKILVEILEIAIGFIPIAGPELLVLRTAVKVATKIAKSVTKKSLKDKDDNQPPTTAELQSYLDQVATDFKNAITEQHAQMFLLENTDGTGRDNSQAKWLDQGTQLALKVTADQLTSNIETNLVGIITIL</sequence>
<name>A0AAV9MXS6_9EURO</name>
<keyword evidence="1" id="KW-0732">Signal</keyword>
<organism evidence="2 3">
    <name type="scientific">Exophiala bonariae</name>
    <dbReference type="NCBI Taxonomy" id="1690606"/>
    <lineage>
        <taxon>Eukaryota</taxon>
        <taxon>Fungi</taxon>
        <taxon>Dikarya</taxon>
        <taxon>Ascomycota</taxon>
        <taxon>Pezizomycotina</taxon>
        <taxon>Eurotiomycetes</taxon>
        <taxon>Chaetothyriomycetidae</taxon>
        <taxon>Chaetothyriales</taxon>
        <taxon>Herpotrichiellaceae</taxon>
        <taxon>Exophiala</taxon>
    </lineage>
</organism>
<dbReference type="AlphaFoldDB" id="A0AAV9MXS6"/>
<keyword evidence="3" id="KW-1185">Reference proteome</keyword>